<reference evidence="1" key="2">
    <citation type="journal article" date="2015" name="Fish Shellfish Immunol.">
        <title>Early steps in the European eel (Anguilla anguilla)-Vibrio vulnificus interaction in the gills: Role of the RtxA13 toxin.</title>
        <authorList>
            <person name="Callol A."/>
            <person name="Pajuelo D."/>
            <person name="Ebbesson L."/>
            <person name="Teles M."/>
            <person name="MacKenzie S."/>
            <person name="Amaro C."/>
        </authorList>
    </citation>
    <scope>NUCLEOTIDE SEQUENCE</scope>
</reference>
<dbReference type="EMBL" id="GBXM01019861">
    <property type="protein sequence ID" value="JAH88716.1"/>
    <property type="molecule type" value="Transcribed_RNA"/>
</dbReference>
<reference evidence="1" key="1">
    <citation type="submission" date="2014-11" db="EMBL/GenBank/DDBJ databases">
        <authorList>
            <person name="Amaro Gonzalez C."/>
        </authorList>
    </citation>
    <scope>NUCLEOTIDE SEQUENCE</scope>
</reference>
<evidence type="ECO:0000313" key="1">
    <source>
        <dbReference type="EMBL" id="JAH88716.1"/>
    </source>
</evidence>
<name>A0A0E9WEG3_ANGAN</name>
<sequence>MSTWCPHTTHRSCSITMAKLFQMLFVKLQYLLFHRKRCRKINGQRG</sequence>
<organism evidence="1">
    <name type="scientific">Anguilla anguilla</name>
    <name type="common">European freshwater eel</name>
    <name type="synonym">Muraena anguilla</name>
    <dbReference type="NCBI Taxonomy" id="7936"/>
    <lineage>
        <taxon>Eukaryota</taxon>
        <taxon>Metazoa</taxon>
        <taxon>Chordata</taxon>
        <taxon>Craniata</taxon>
        <taxon>Vertebrata</taxon>
        <taxon>Euteleostomi</taxon>
        <taxon>Actinopterygii</taxon>
        <taxon>Neopterygii</taxon>
        <taxon>Teleostei</taxon>
        <taxon>Anguilliformes</taxon>
        <taxon>Anguillidae</taxon>
        <taxon>Anguilla</taxon>
    </lineage>
</organism>
<proteinExistence type="predicted"/>
<protein>
    <submittedName>
        <fullName evidence="1">Uncharacterized protein</fullName>
    </submittedName>
</protein>
<dbReference type="AlphaFoldDB" id="A0A0E9WEG3"/>
<accession>A0A0E9WEG3</accession>